<dbReference type="OrthoDB" id="1100666at2"/>
<dbReference type="EMBL" id="OCMF01000001">
    <property type="protein sequence ID" value="SOC79844.1"/>
    <property type="molecule type" value="Genomic_DNA"/>
</dbReference>
<dbReference type="Proteomes" id="UP000219193">
    <property type="component" value="Unassembled WGS sequence"/>
</dbReference>
<name>A0A285X4Z7_9FLAO</name>
<sequence length="181" mass="20518">MAKDKFNFISKLHLAASDDDMRPVMNCIHFIDGYAYVSNSYIVVKQNLEYSGVLDHDFLNGKSIHKDSFKEILGYQTATATEDGIECVDKEGRKAFFDYQDHGDKVPDFENIFQQHSIKSTEVIGFHPDYLKTICDAMYGAKDFGVKVLFNGVSKGMLVQVQEYEDQVAILMPMAISESLF</sequence>
<keyword evidence="2" id="KW-1185">Reference proteome</keyword>
<protein>
    <submittedName>
        <fullName evidence="1">Uncharacterized protein</fullName>
    </submittedName>
</protein>
<dbReference type="RefSeq" id="WP_097055546.1">
    <property type="nucleotide sequence ID" value="NZ_OCMF01000001.1"/>
</dbReference>
<organism evidence="1 2">
    <name type="scientific">Salinimicrobium sediminis</name>
    <dbReference type="NCBI Taxonomy" id="1343891"/>
    <lineage>
        <taxon>Bacteria</taxon>
        <taxon>Pseudomonadati</taxon>
        <taxon>Bacteroidota</taxon>
        <taxon>Flavobacteriia</taxon>
        <taxon>Flavobacteriales</taxon>
        <taxon>Flavobacteriaceae</taxon>
        <taxon>Salinimicrobium</taxon>
    </lineage>
</organism>
<accession>A0A285X4Z7</accession>
<proteinExistence type="predicted"/>
<dbReference type="AlphaFoldDB" id="A0A285X4Z7"/>
<evidence type="ECO:0000313" key="2">
    <source>
        <dbReference type="Proteomes" id="UP000219193"/>
    </source>
</evidence>
<evidence type="ECO:0000313" key="1">
    <source>
        <dbReference type="EMBL" id="SOC79844.1"/>
    </source>
</evidence>
<gene>
    <name evidence="1" type="ORF">SAMN06296241_1382</name>
</gene>
<reference evidence="2" key="1">
    <citation type="submission" date="2017-09" db="EMBL/GenBank/DDBJ databases">
        <authorList>
            <person name="Varghese N."/>
            <person name="Submissions S."/>
        </authorList>
    </citation>
    <scope>NUCLEOTIDE SEQUENCE [LARGE SCALE GENOMIC DNA]</scope>
    <source>
        <strain evidence="2">CGMCC 1.12641</strain>
    </source>
</reference>
<dbReference type="Gene3D" id="3.70.10.10">
    <property type="match status" value="1"/>
</dbReference>